<evidence type="ECO:0000256" key="1">
    <source>
        <dbReference type="ARBA" id="ARBA00022999"/>
    </source>
</evidence>
<dbReference type="Proteomes" id="UP000700815">
    <property type="component" value="Unassembled WGS sequence"/>
</dbReference>
<proteinExistence type="predicted"/>
<keyword evidence="7" id="KW-1185">Reference proteome</keyword>
<dbReference type="Pfam" id="PF16403">
    <property type="entry name" value="Bact_surface_Ig-like"/>
    <property type="match status" value="4"/>
</dbReference>
<evidence type="ECO:0000256" key="3">
    <source>
        <dbReference type="SAM" id="SignalP"/>
    </source>
</evidence>
<dbReference type="EMBL" id="JAHBBH010000071">
    <property type="protein sequence ID" value="MBW3093721.1"/>
    <property type="molecule type" value="Genomic_DNA"/>
</dbReference>
<feature type="chain" id="PRO_5047369694" evidence="3">
    <location>
        <begin position="37"/>
        <end position="1031"/>
    </location>
</feature>
<organism evidence="6 7">
    <name type="scientific">Bifidobacterium miconis</name>
    <dbReference type="NCBI Taxonomy" id="2834435"/>
    <lineage>
        <taxon>Bacteria</taxon>
        <taxon>Bacillati</taxon>
        <taxon>Actinomycetota</taxon>
        <taxon>Actinomycetes</taxon>
        <taxon>Bifidobacteriales</taxon>
        <taxon>Bifidobacteriaceae</taxon>
        <taxon>Bifidobacterium</taxon>
    </lineage>
</organism>
<feature type="domain" description="Pesticidal crystal protein Cry22Aa Ig-like" evidence="4">
    <location>
        <begin position="790"/>
        <end position="860"/>
    </location>
</feature>
<evidence type="ECO:0000313" key="6">
    <source>
        <dbReference type="EMBL" id="MBW3093721.1"/>
    </source>
</evidence>
<evidence type="ECO:0000259" key="4">
    <source>
        <dbReference type="Pfam" id="PF16403"/>
    </source>
</evidence>
<dbReference type="Pfam" id="PF18885">
    <property type="entry name" value="DUF5648"/>
    <property type="match status" value="1"/>
</dbReference>
<feature type="domain" description="Pesticidal crystal protein Cry22Aa Ig-like" evidence="4">
    <location>
        <begin position="491"/>
        <end position="561"/>
    </location>
</feature>
<feature type="region of interest" description="Disordered" evidence="2">
    <location>
        <begin position="860"/>
        <end position="894"/>
    </location>
</feature>
<dbReference type="PANTHER" id="PTHR15127:SF32">
    <property type="entry name" value="HEAVYWEIGHT, ISOFORM A"/>
    <property type="match status" value="1"/>
</dbReference>
<dbReference type="InterPro" id="IPR043708">
    <property type="entry name" value="DUF5648"/>
</dbReference>
<evidence type="ECO:0000256" key="2">
    <source>
        <dbReference type="SAM" id="MobiDB-lite"/>
    </source>
</evidence>
<gene>
    <name evidence="6" type="ORF">KIH79_12530</name>
</gene>
<evidence type="ECO:0000313" key="7">
    <source>
        <dbReference type="Proteomes" id="UP000700815"/>
    </source>
</evidence>
<sequence>MGVRYLHTGILGRVVGFVCALAMLLTGALVASPAYAAGESSGDVALDWNWDGHTPDGLDANAVVKGTRNGDDWTPDLQSRDENLIPAWGTVNGQGRYFYGWNSKADGTGDWYDFVENRVNYQWKGYLTGGLPKTADGAVKYPAGGKLYAQWRSIFSDYPVALSYTAETADEVKNLSLRAYLSNWKNLSDQRYFRGSLYVMACSATSCDRNSMVSLVPLRIPASGETTFTLKEKAAGNERALDDLLDNAFKNRLVTSLRISSQDWSNDPDSVAIIDLRKPADAKVNVPQSPKFNWVGSNNYRVELGSQFDPLKSGIKGYPDITATDAAGNDITSKIEVSGTVDTSKLGKYTVDYRVTDAQGYVATARRTVEVVVPSVPESKLTAANKVEGLVETTIKPAADGSNLRMSFILHPGKAYANTQVAFYAWSVNNVYRDPETVFVDQNGVADTGPVYNDGGFRVGENRVVVVPLSDPSKVLWDSFTLTDVKAPVIKGADDASVSLNAASFDPTAGVTASDETDGDLTKSLSITGKVDTTKPGLYELNYTVSDKVGHKVRWSRVVNVVPAKDSGFTQENWSSCIVPNDPLRPGVKVEITVACPDASSRNKVRTAAVFSAADGDAVSGLWPGATVGVYLQRKGVSDGSGRVTLADKATVSAQGTVTVKVPENVTPADYYLAVTYQGGMKWNSLTVEPKENPKPTPDTTKPVIAGAADVTIDQNAKFDPLSGVTAKDETDGDLTKGIKVEGTVDTAKPGEYKLTYTVADKAGNTATVTRVVTVKAKSEPKPDTTKPVIAGAADVTIDQNAKFDPLSGVTAKDETDGDLTKSIKVEGTVDTVKAGTYTLTYTVSDKAGNTATVTRAVTVKAKSEPSNPDQPSQPSEPSEPSEPEQPSEPSVTAVPVYRVYNRNSGLHHYTTSKAERDALVKLGWRDEGTSFKAVKADASNKDLKPVYREYNPNDGNHNWTMNKTEHNQLVKLGWKDEGVAWYVDATAGVDVYRLYNPNSGEHVYTTSKVEYDKVGAAGWRQEGVAWQSLK</sequence>
<dbReference type="RefSeq" id="WP_219059679.1">
    <property type="nucleotide sequence ID" value="NZ_JAHBBH010000071.1"/>
</dbReference>
<dbReference type="PANTHER" id="PTHR15127">
    <property type="entry name" value="HEAVYWEIGHT, ISOFORM A"/>
    <property type="match status" value="1"/>
</dbReference>
<comment type="caution">
    <text evidence="6">The sequence shown here is derived from an EMBL/GenBank/DDBJ whole genome shotgun (WGS) entry which is preliminary data.</text>
</comment>
<feature type="compositionally biased region" description="Low complexity" evidence="2">
    <location>
        <begin position="860"/>
        <end position="879"/>
    </location>
</feature>
<dbReference type="InterPro" id="IPR051846">
    <property type="entry name" value="SH2_domain_adapters"/>
</dbReference>
<protein>
    <submittedName>
        <fullName evidence="6">DUF5011 domain-containing protein</fullName>
    </submittedName>
</protein>
<feature type="signal peptide" evidence="3">
    <location>
        <begin position="1"/>
        <end position="36"/>
    </location>
</feature>
<name>A0ABS6WI48_9BIFI</name>
<accession>A0ABS6WI48</accession>
<feature type="domain" description="Pesticidal crystal protein Cry22Aa Ig-like" evidence="4">
    <location>
        <begin position="705"/>
        <end position="775"/>
    </location>
</feature>
<keyword evidence="3" id="KW-0732">Signal</keyword>
<keyword evidence="1" id="KW-0727">SH2 domain</keyword>
<feature type="domain" description="Pesticidal crystal protein Cry22Aa Ig-like" evidence="4">
    <location>
        <begin position="296"/>
        <end position="371"/>
    </location>
</feature>
<reference evidence="6 7" key="1">
    <citation type="submission" date="2021-05" db="EMBL/GenBank/DDBJ databases">
        <title>Phylogenetic classification of ten novel species belonging to the genus Bifidobacterium comprising B. colchicus sp. nov., B. abeli sp. nov., B. bicoloris sp. nov., B. guerezis sp. nov., B. rosaliae sp. nov., B. santillanensis sp. nov., B. argentati sp. nov., B. amazzoni sp. nov., B. pluviali sp. nov., and B. pinnaculum sp. nov.</title>
        <authorList>
            <person name="Lugli G.A."/>
            <person name="Ruiz Garcia L."/>
            <person name="Margolles A."/>
            <person name="Ventura M."/>
        </authorList>
    </citation>
    <scope>NUCLEOTIDE SEQUENCE [LARGE SCALE GENOMIC DNA]</scope>
    <source>
        <strain evidence="6 7">82T10</strain>
    </source>
</reference>
<dbReference type="InterPro" id="IPR032179">
    <property type="entry name" value="Cry22Aa_Ig-like"/>
</dbReference>
<feature type="domain" description="DUF5648" evidence="5">
    <location>
        <begin position="896"/>
        <end position="1029"/>
    </location>
</feature>
<evidence type="ECO:0000259" key="5">
    <source>
        <dbReference type="Pfam" id="PF18885"/>
    </source>
</evidence>